<gene>
    <name evidence="14" type="primary">ybiO</name>
    <name evidence="14" type="ORF">KGQ91_03185</name>
</gene>
<protein>
    <submittedName>
        <fullName evidence="14">Mechanosensitive channel protein</fullName>
    </submittedName>
</protein>
<evidence type="ECO:0000259" key="12">
    <source>
        <dbReference type="Pfam" id="PF21088"/>
    </source>
</evidence>
<dbReference type="InterPro" id="IPR057485">
    <property type="entry name" value="YbiO-like_TM1"/>
</dbReference>
<feature type="transmembrane region" description="Helical" evidence="8">
    <location>
        <begin position="539"/>
        <end position="557"/>
    </location>
</feature>
<feature type="domain" description="Mechanosensitive ion channel transmembrane helices 2/3" evidence="12">
    <location>
        <begin position="518"/>
        <end position="558"/>
    </location>
</feature>
<feature type="transmembrane region" description="Helical" evidence="8">
    <location>
        <begin position="300"/>
        <end position="317"/>
    </location>
</feature>
<dbReference type="InterPro" id="IPR049142">
    <property type="entry name" value="MS_channel_1st"/>
</dbReference>
<evidence type="ECO:0000256" key="5">
    <source>
        <dbReference type="ARBA" id="ARBA00022989"/>
    </source>
</evidence>
<evidence type="ECO:0000313" key="14">
    <source>
        <dbReference type="EMBL" id="MBZ9566687.1"/>
    </source>
</evidence>
<feature type="transmembrane region" description="Helical" evidence="8">
    <location>
        <begin position="225"/>
        <end position="246"/>
    </location>
</feature>
<evidence type="ECO:0000256" key="8">
    <source>
        <dbReference type="SAM" id="Phobius"/>
    </source>
</evidence>
<dbReference type="PANTHER" id="PTHR30460">
    <property type="entry name" value="MODERATE CONDUCTANCE MECHANOSENSITIVE CHANNEL YBIO"/>
    <property type="match status" value="1"/>
</dbReference>
<feature type="region of interest" description="Disordered" evidence="7">
    <location>
        <begin position="743"/>
        <end position="785"/>
    </location>
</feature>
<feature type="domain" description="Mechanosensitive ion channel MscS" evidence="10">
    <location>
        <begin position="560"/>
        <end position="623"/>
    </location>
</feature>
<evidence type="ECO:0000256" key="7">
    <source>
        <dbReference type="SAM" id="MobiDB-lite"/>
    </source>
</evidence>
<dbReference type="InterPro" id="IPR023408">
    <property type="entry name" value="MscS_beta-dom_sf"/>
</dbReference>
<evidence type="ECO:0000256" key="9">
    <source>
        <dbReference type="SAM" id="SignalP"/>
    </source>
</evidence>
<organism evidence="14 15">
    <name type="scientific">Modicisalibacter tunisiensis</name>
    <dbReference type="NCBI Taxonomy" id="390637"/>
    <lineage>
        <taxon>Bacteria</taxon>
        <taxon>Pseudomonadati</taxon>
        <taxon>Pseudomonadota</taxon>
        <taxon>Gammaproteobacteria</taxon>
        <taxon>Oceanospirillales</taxon>
        <taxon>Halomonadaceae</taxon>
        <taxon>Modicisalibacter</taxon>
    </lineage>
</organism>
<keyword evidence="3" id="KW-1003">Cell membrane</keyword>
<name>A0ABS7WVR6_9GAMM</name>
<accession>A0ABS7WVR6</accession>
<dbReference type="InterPro" id="IPR010920">
    <property type="entry name" value="LSM_dom_sf"/>
</dbReference>
<feature type="transmembrane region" description="Helical" evidence="8">
    <location>
        <begin position="511"/>
        <end position="533"/>
    </location>
</feature>
<feature type="transmembrane region" description="Helical" evidence="8">
    <location>
        <begin position="266"/>
        <end position="288"/>
    </location>
</feature>
<evidence type="ECO:0000256" key="4">
    <source>
        <dbReference type="ARBA" id="ARBA00022692"/>
    </source>
</evidence>
<evidence type="ECO:0000256" key="2">
    <source>
        <dbReference type="ARBA" id="ARBA00008017"/>
    </source>
</evidence>
<comment type="similarity">
    <text evidence="2">Belongs to the MscS (TC 1.A.23) family.</text>
</comment>
<dbReference type="Proteomes" id="UP001319883">
    <property type="component" value="Unassembled WGS sequence"/>
</dbReference>
<feature type="compositionally biased region" description="Acidic residues" evidence="7">
    <location>
        <begin position="776"/>
        <end position="785"/>
    </location>
</feature>
<feature type="domain" description="Mechanosensitive ion channel MscS C-terminal" evidence="11">
    <location>
        <begin position="633"/>
        <end position="716"/>
    </location>
</feature>
<evidence type="ECO:0000313" key="15">
    <source>
        <dbReference type="Proteomes" id="UP001319883"/>
    </source>
</evidence>
<evidence type="ECO:0000256" key="6">
    <source>
        <dbReference type="ARBA" id="ARBA00023136"/>
    </source>
</evidence>
<keyword evidence="9" id="KW-0732">Signal</keyword>
<comment type="caution">
    <text evidence="14">The sequence shown here is derived from an EMBL/GenBank/DDBJ whole genome shotgun (WGS) entry which is preliminary data.</text>
</comment>
<evidence type="ECO:0000256" key="1">
    <source>
        <dbReference type="ARBA" id="ARBA00004651"/>
    </source>
</evidence>
<evidence type="ECO:0000259" key="11">
    <source>
        <dbReference type="Pfam" id="PF21082"/>
    </source>
</evidence>
<dbReference type="EMBL" id="JAGXFD010000001">
    <property type="protein sequence ID" value="MBZ9566687.1"/>
    <property type="molecule type" value="Genomic_DNA"/>
</dbReference>
<feature type="domain" description="Moderate conductance mechanosensitive channel YbiO-like transmembrane helix 1" evidence="13">
    <location>
        <begin position="379"/>
        <end position="457"/>
    </location>
</feature>
<feature type="transmembrane region" description="Helical" evidence="8">
    <location>
        <begin position="349"/>
        <end position="367"/>
    </location>
</feature>
<dbReference type="Gene3D" id="3.30.70.100">
    <property type="match status" value="1"/>
</dbReference>
<dbReference type="SUPFAM" id="SSF82861">
    <property type="entry name" value="Mechanosensitive channel protein MscS (YggB), transmembrane region"/>
    <property type="match status" value="1"/>
</dbReference>
<dbReference type="Pfam" id="PF25392">
    <property type="entry name" value="MS_channel_TM1"/>
    <property type="match status" value="1"/>
</dbReference>
<feature type="transmembrane region" description="Helical" evidence="8">
    <location>
        <begin position="182"/>
        <end position="205"/>
    </location>
</feature>
<dbReference type="InterPro" id="IPR011066">
    <property type="entry name" value="MscS_channel_C_sf"/>
</dbReference>
<reference evidence="14 15" key="1">
    <citation type="submission" date="2021-05" db="EMBL/GenBank/DDBJ databases">
        <title>Petroleum and Energy Research Collection (APPE): ex situ preservation of microbial diversity associated with the oil industry and exploitation of its biotechnological potential.</title>
        <authorList>
            <person name="Paixao C.T.M."/>
            <person name="Gomes M.B."/>
            <person name="Oliveira V.M."/>
        </authorList>
    </citation>
    <scope>NUCLEOTIDE SEQUENCE [LARGE SCALE GENOMIC DNA]</scope>
    <source>
        <strain evidence="14 15">LIT2</strain>
    </source>
</reference>
<keyword evidence="6 8" id="KW-0472">Membrane</keyword>
<feature type="chain" id="PRO_5047291942" evidence="9">
    <location>
        <begin position="28"/>
        <end position="785"/>
    </location>
</feature>
<evidence type="ECO:0000256" key="3">
    <source>
        <dbReference type="ARBA" id="ARBA00022475"/>
    </source>
</evidence>
<dbReference type="InterPro" id="IPR011014">
    <property type="entry name" value="MscS_channel_TM-2"/>
</dbReference>
<evidence type="ECO:0000259" key="10">
    <source>
        <dbReference type="Pfam" id="PF00924"/>
    </source>
</evidence>
<feature type="signal peptide" evidence="9">
    <location>
        <begin position="1"/>
        <end position="27"/>
    </location>
</feature>
<keyword evidence="5 8" id="KW-1133">Transmembrane helix</keyword>
<dbReference type="Gene3D" id="1.10.287.1260">
    <property type="match status" value="1"/>
</dbReference>
<proteinExistence type="inferred from homology"/>
<comment type="subcellular location">
    <subcellularLocation>
        <location evidence="1">Cell membrane</location>
        <topology evidence="1">Multi-pass membrane protein</topology>
    </subcellularLocation>
</comment>
<dbReference type="InterPro" id="IPR006685">
    <property type="entry name" value="MscS_channel_2nd"/>
</dbReference>
<feature type="transmembrane region" description="Helical" evidence="8">
    <location>
        <begin position="140"/>
        <end position="161"/>
    </location>
</feature>
<dbReference type="NCBIfam" id="NF008542">
    <property type="entry name" value="PRK11465.1"/>
    <property type="match status" value="1"/>
</dbReference>
<dbReference type="Pfam" id="PF00924">
    <property type="entry name" value="MS_channel_2nd"/>
    <property type="match status" value="1"/>
</dbReference>
<dbReference type="Gene3D" id="2.30.30.60">
    <property type="match status" value="1"/>
</dbReference>
<dbReference type="PANTHER" id="PTHR30460:SF0">
    <property type="entry name" value="MODERATE CONDUCTANCE MECHANOSENSITIVE CHANNEL YBIO"/>
    <property type="match status" value="1"/>
</dbReference>
<keyword evidence="4 8" id="KW-0812">Transmembrane</keyword>
<dbReference type="SUPFAM" id="SSF50182">
    <property type="entry name" value="Sm-like ribonucleoproteins"/>
    <property type="match status" value="1"/>
</dbReference>
<dbReference type="SUPFAM" id="SSF82689">
    <property type="entry name" value="Mechanosensitive channel protein MscS (YggB), C-terminal domain"/>
    <property type="match status" value="1"/>
</dbReference>
<dbReference type="Pfam" id="PF21088">
    <property type="entry name" value="MS_channel_1st"/>
    <property type="match status" value="1"/>
</dbReference>
<dbReference type="InterPro" id="IPR049278">
    <property type="entry name" value="MS_channel_C"/>
</dbReference>
<sequence length="785" mass="83826">MLKPSPRSWLGYGLWLALVLFTLPALAQPSASASPDADSGPAYATLADLLENDASRHQLIEELRRLADTTGTAGQAADTSAPAAPAPENISLARHIAEMTSDIASDAGTQLHNLGRALMGIVSPQDHAGPGIDLAALSSAAINLTLVIVATFVVFFLLRRLMHPLFVRISHWSRQGETRSALLRLVVAVAIAALIDVVVIALAYVGGNLIATFAIGESGSLSTQASLFLNAFLVIELVKAALRMLLSSHYDGLRLIPTDAANAAHWNRWLATLTGFVGYGMLVLVPIVNFNLSPALGKGIGLLVMILAFIYATTMVLRNRQAVREALDAKAEQATMSPSRVGLRLLGRVWHWLAIAYCLMVLLVSIVRPESALPDVAVATLQSLIIVGVGMLLSGSLTQIIGRRITLSDELRRRLPLLEVRLNAYIPTFLKVIRTIILVVVAMLVLNAWGAFDLAAWYATAAGRDIVSKVIDVIVILAVAAAVWIALASLIEHRLNPETGSGEPSARAKTLLSLFRNALAIALVTMTAMIVLSEIGINIGPLIAGAGVIGLAIGFGAQKLVQDIITGVFIQVENAMNTGDVVTVGGVTGTAERLSIRSVGIRDLAGTYHIVPFSSVDTVSNYMREFGNHVGEYGIAYRESIDDAIAQLELAFEDLKAGEHGHKLLAPLTVAGVTALADSSVNIRVVIKTTPGDQWGVGRAYNRLVKLRFDAAGIEIPFPHTTLYFGEDKDGSAPAANIRLVENRRQAADTTRSEPVADGEAPVYRVSDPSHRKPDEDDVDAPQER</sequence>
<keyword evidence="15" id="KW-1185">Reference proteome</keyword>
<evidence type="ECO:0000259" key="13">
    <source>
        <dbReference type="Pfam" id="PF25392"/>
    </source>
</evidence>
<dbReference type="Pfam" id="PF21082">
    <property type="entry name" value="MS_channel_3rd"/>
    <property type="match status" value="1"/>
</dbReference>
<dbReference type="InterPro" id="IPR045276">
    <property type="entry name" value="YbiO_bact"/>
</dbReference>
<feature type="transmembrane region" description="Helical" evidence="8">
    <location>
        <begin position="466"/>
        <end position="491"/>
    </location>
</feature>
<feature type="transmembrane region" description="Helical" evidence="8">
    <location>
        <begin position="379"/>
        <end position="401"/>
    </location>
</feature>
<dbReference type="RefSeq" id="WP_224420240.1">
    <property type="nucleotide sequence ID" value="NZ_JAGXFD010000001.1"/>
</dbReference>